<organism evidence="11">
    <name type="scientific">Corethron hystrix</name>
    <dbReference type="NCBI Taxonomy" id="216773"/>
    <lineage>
        <taxon>Eukaryota</taxon>
        <taxon>Sar</taxon>
        <taxon>Stramenopiles</taxon>
        <taxon>Ochrophyta</taxon>
        <taxon>Bacillariophyta</taxon>
        <taxon>Coscinodiscophyceae</taxon>
        <taxon>Corethrophycidae</taxon>
        <taxon>Corethrales</taxon>
        <taxon>Corethraceae</taxon>
        <taxon>Corethron</taxon>
    </lineage>
</organism>
<evidence type="ECO:0000256" key="5">
    <source>
        <dbReference type="ARBA" id="ARBA00022989"/>
    </source>
</evidence>
<keyword evidence="3 8" id="KW-0812">Transmembrane</keyword>
<keyword evidence="4" id="KW-0256">Endoplasmic reticulum</keyword>
<evidence type="ECO:0000256" key="3">
    <source>
        <dbReference type="ARBA" id="ARBA00022692"/>
    </source>
</evidence>
<feature type="compositionally biased region" description="Polar residues" evidence="7">
    <location>
        <begin position="39"/>
        <end position="49"/>
    </location>
</feature>
<comment type="similarity">
    <text evidence="2">Belongs to the lipase maturation factor family.</text>
</comment>
<evidence type="ECO:0000256" key="2">
    <source>
        <dbReference type="ARBA" id="ARBA00005512"/>
    </source>
</evidence>
<name>A0A7S1FVU6_9STRA</name>
<dbReference type="InterPro" id="IPR057433">
    <property type="entry name" value="LMF1/2_C"/>
</dbReference>
<dbReference type="InterPro" id="IPR009613">
    <property type="entry name" value="LMF"/>
</dbReference>
<evidence type="ECO:0008006" key="12">
    <source>
        <dbReference type="Google" id="ProtNLM"/>
    </source>
</evidence>
<feature type="domain" description="Lipase maturation factor 1/2 N-terminal" evidence="9">
    <location>
        <begin position="224"/>
        <end position="409"/>
    </location>
</feature>
<evidence type="ECO:0000259" key="10">
    <source>
        <dbReference type="Pfam" id="PF25179"/>
    </source>
</evidence>
<dbReference type="EMBL" id="HBFR01024453">
    <property type="protein sequence ID" value="CAD8890314.1"/>
    <property type="molecule type" value="Transcribed_RNA"/>
</dbReference>
<feature type="compositionally biased region" description="Basic and acidic residues" evidence="7">
    <location>
        <begin position="51"/>
        <end position="65"/>
    </location>
</feature>
<evidence type="ECO:0000256" key="1">
    <source>
        <dbReference type="ARBA" id="ARBA00004477"/>
    </source>
</evidence>
<sequence>MTVDGLRHRYHQLRKAEASTDNKEQTNSCSIPPPEPTTDGKNTLYNDYSDSNDKERRQTTHKEKITTLSPSPAKYRETFYISRYLMLRLMGAMYLFSFLTAYHQLPALIGPEDSVHPGGGGLMPATQYVQQIRKKVQRRRLGYIELIDLAHFYKYPTVFSWFPVAADGETDGDFSKETIRLASITGICLSFLILCGMDSFMILLMLWVLDHSIVTVAESVSTFYAYGWESQILETGFLCLFLCDLPHLFYFRSGLKFKWVGFRGMFTSVRFDDEPGPSRLPALWMLRWLIFRISIGAGLIKFRGSSCWQDRTCLHYHFETQPLPSPLSFIFHFLPKDVLSAAVRLDLIVQLYLSWMVLVPGWGKIGRLMRRFGGYLQALFMVNIMASGNYSFLNHLTILPALACIDDGAYPYFVQRMVMPQLPKAKTSNSRFTFFPSRPFRRMVDLAVLLMIFHLSQPVVMNLLQIGGRQAMNASFNSLKLVNTYGAFGSVGEKRYEPIVSISHDGHKWHEIEFPCKPGDVRRRPCFCAPYHYRLDWNIWFIGFKPHEAMLQQREQWVYQLLLQMLKTGDEYLMRSAKEKERERRHDFIEDQNGNNLDLTANKTLLSPPLFLNLLDSSAAIHFPPVRKIGPKYAKVDMYHYKMAASLWDILRRKANRWPYWVSKVKKGEAYKEIPEDIQWWKRKFEQVLIPPVMLHTKTKDRFMRMP</sequence>
<dbReference type="AlphaFoldDB" id="A0A7S1FVU6"/>
<dbReference type="GO" id="GO:0051604">
    <property type="term" value="P:protein maturation"/>
    <property type="evidence" value="ECO:0007669"/>
    <property type="project" value="InterPro"/>
</dbReference>
<evidence type="ECO:0000256" key="4">
    <source>
        <dbReference type="ARBA" id="ARBA00022824"/>
    </source>
</evidence>
<dbReference type="Pfam" id="PF06762">
    <property type="entry name" value="LMF1"/>
    <property type="match status" value="1"/>
</dbReference>
<comment type="subcellular location">
    <subcellularLocation>
        <location evidence="1">Endoplasmic reticulum membrane</location>
        <topology evidence="1">Multi-pass membrane protein</topology>
    </subcellularLocation>
</comment>
<keyword evidence="5 8" id="KW-1133">Transmembrane helix</keyword>
<protein>
    <recommendedName>
        <fullName evidence="12">Lipase maturation factor</fullName>
    </recommendedName>
</protein>
<evidence type="ECO:0000256" key="8">
    <source>
        <dbReference type="SAM" id="Phobius"/>
    </source>
</evidence>
<reference evidence="11" key="1">
    <citation type="submission" date="2021-01" db="EMBL/GenBank/DDBJ databases">
        <authorList>
            <person name="Corre E."/>
            <person name="Pelletier E."/>
            <person name="Niang G."/>
            <person name="Scheremetjew M."/>
            <person name="Finn R."/>
            <person name="Kale V."/>
            <person name="Holt S."/>
            <person name="Cochrane G."/>
            <person name="Meng A."/>
            <person name="Brown T."/>
            <person name="Cohen L."/>
        </authorList>
    </citation>
    <scope>NUCLEOTIDE SEQUENCE</scope>
    <source>
        <strain evidence="11">308</strain>
    </source>
</reference>
<evidence type="ECO:0000256" key="7">
    <source>
        <dbReference type="SAM" id="MobiDB-lite"/>
    </source>
</evidence>
<evidence type="ECO:0000313" key="11">
    <source>
        <dbReference type="EMBL" id="CAD8890314.1"/>
    </source>
</evidence>
<keyword evidence="6 8" id="KW-0472">Membrane</keyword>
<feature type="transmembrane region" description="Helical" evidence="8">
    <location>
        <begin position="179"/>
        <end position="197"/>
    </location>
</feature>
<dbReference type="Pfam" id="PF25179">
    <property type="entry name" value="LMF1_C"/>
    <property type="match status" value="1"/>
</dbReference>
<feature type="domain" description="Lipase maturation factor 1/2 C-terminal" evidence="10">
    <location>
        <begin position="481"/>
        <end position="571"/>
    </location>
</feature>
<feature type="compositionally biased region" description="Basic and acidic residues" evidence="7">
    <location>
        <begin position="14"/>
        <end position="24"/>
    </location>
</feature>
<dbReference type="PANTHER" id="PTHR14463:SF10">
    <property type="entry name" value="LIPASE MATURATION FACTOR 1"/>
    <property type="match status" value="1"/>
</dbReference>
<feature type="region of interest" description="Disordered" evidence="7">
    <location>
        <begin position="9"/>
        <end position="67"/>
    </location>
</feature>
<proteinExistence type="inferred from homology"/>
<dbReference type="PANTHER" id="PTHR14463">
    <property type="entry name" value="LIPASE MATURATION FACTOR"/>
    <property type="match status" value="1"/>
</dbReference>
<dbReference type="GO" id="GO:0005789">
    <property type="term" value="C:endoplasmic reticulum membrane"/>
    <property type="evidence" value="ECO:0007669"/>
    <property type="project" value="UniProtKB-SubCell"/>
</dbReference>
<evidence type="ECO:0000256" key="6">
    <source>
        <dbReference type="ARBA" id="ARBA00023136"/>
    </source>
</evidence>
<evidence type="ECO:0000259" key="9">
    <source>
        <dbReference type="Pfam" id="PF06762"/>
    </source>
</evidence>
<dbReference type="InterPro" id="IPR057434">
    <property type="entry name" value="LMF1/2_N"/>
</dbReference>
<accession>A0A7S1FVU6</accession>
<gene>
    <name evidence="11" type="ORF">CHYS00102_LOCUS17519</name>
</gene>